<keyword evidence="2" id="KW-1185">Reference proteome</keyword>
<dbReference type="EMBL" id="CM041542">
    <property type="protein sequence ID" value="KAI3365013.1"/>
    <property type="molecule type" value="Genomic_DNA"/>
</dbReference>
<organism evidence="1 2">
    <name type="scientific">Scortum barcoo</name>
    <name type="common">barcoo grunter</name>
    <dbReference type="NCBI Taxonomy" id="214431"/>
    <lineage>
        <taxon>Eukaryota</taxon>
        <taxon>Metazoa</taxon>
        <taxon>Chordata</taxon>
        <taxon>Craniata</taxon>
        <taxon>Vertebrata</taxon>
        <taxon>Euteleostomi</taxon>
        <taxon>Actinopterygii</taxon>
        <taxon>Neopterygii</taxon>
        <taxon>Teleostei</taxon>
        <taxon>Neoteleostei</taxon>
        <taxon>Acanthomorphata</taxon>
        <taxon>Eupercaria</taxon>
        <taxon>Centrarchiformes</taxon>
        <taxon>Terapontoidei</taxon>
        <taxon>Terapontidae</taxon>
        <taxon>Scortum</taxon>
    </lineage>
</organism>
<reference evidence="1" key="1">
    <citation type="submission" date="2022-04" db="EMBL/GenBank/DDBJ databases">
        <title>Jade perch genome.</title>
        <authorList>
            <person name="Chao B."/>
        </authorList>
    </citation>
    <scope>NUCLEOTIDE SEQUENCE</scope>
    <source>
        <strain evidence="1">CB-2022</strain>
    </source>
</reference>
<evidence type="ECO:0000313" key="2">
    <source>
        <dbReference type="Proteomes" id="UP000831701"/>
    </source>
</evidence>
<sequence>MEELIDLMGCSVDSGAFAASSHLEHELVMRLTTFTVLHGQLRDRLRRCSESFTLTGALHEMHEDVAEKETFRVMSALSGGVLGAACGGICGGVGGALGAVGVVTYYSFCDDINAVCATFGFLGSVLGGAVGGASCGAIGGAVGASAAARVNSIRGGVSDFLWISFGYIATGGAIGGVFGGRVGAAGGRVMAALSAHFAP</sequence>
<protein>
    <submittedName>
        <fullName evidence="1">Uncharacterized protein</fullName>
    </submittedName>
</protein>
<comment type="caution">
    <text evidence="1">The sequence shown here is derived from an EMBL/GenBank/DDBJ whole genome shotgun (WGS) entry which is preliminary data.</text>
</comment>
<accession>A0ACB8WB02</accession>
<gene>
    <name evidence="1" type="ORF">L3Q82_000953</name>
</gene>
<name>A0ACB8WB02_9TELE</name>
<dbReference type="Proteomes" id="UP000831701">
    <property type="component" value="Chromosome 12"/>
</dbReference>
<proteinExistence type="predicted"/>
<evidence type="ECO:0000313" key="1">
    <source>
        <dbReference type="EMBL" id="KAI3365013.1"/>
    </source>
</evidence>